<dbReference type="Proteomes" id="UP000183509">
    <property type="component" value="Unassembled WGS sequence"/>
</dbReference>
<dbReference type="InterPro" id="IPR003497">
    <property type="entry name" value="BRO_N_domain"/>
</dbReference>
<sequence length="259" mass="29288">MNTPQIFNFEQNEVRTVLVNDEPYFVGKDVAEILGYSKPRNAISTHVDEEDKQDAPIQGGLGGKQKMTIINESGLYSLILKSKLPSAKKFKRWVTSEVLPAIRKHGGYLTPEKVEEALLNPDTIIQLATQLKEERTGRLIAEQKIAEYEPKISYLDSILSSTDSVTISQIAADYGMSPQQMNKLLHKLGVQKKVGNQWLLCKKHMNQGYTKSHTTEIPKADGGTKIVMNTKWTQKGRLFIYELLKKEGYYPQMDLEEIG</sequence>
<dbReference type="Pfam" id="PF03374">
    <property type="entry name" value="ANT"/>
    <property type="match status" value="1"/>
</dbReference>
<evidence type="ECO:0000259" key="1">
    <source>
        <dbReference type="PROSITE" id="PS51750"/>
    </source>
</evidence>
<dbReference type="PANTHER" id="PTHR36180:SF2">
    <property type="entry name" value="BRO FAMILY PROTEIN"/>
    <property type="match status" value="1"/>
</dbReference>
<dbReference type="EMBL" id="FKLM01000051">
    <property type="protein sequence ID" value="SAM50963.1"/>
    <property type="molecule type" value="Genomic_DNA"/>
</dbReference>
<dbReference type="AlphaFoldDB" id="A0ABD7LQP0"/>
<comment type="caution">
    <text evidence="2">The sequence shown here is derived from an EMBL/GenBank/DDBJ whole genome shotgun (WGS) entry which is preliminary data.</text>
</comment>
<protein>
    <submittedName>
        <fullName evidence="2">Toxin-antitoxin system, toxin component, Bro family</fullName>
    </submittedName>
</protein>
<reference evidence="2 3" key="1">
    <citation type="submission" date="2016-04" db="EMBL/GenBank/DDBJ databases">
        <authorList>
            <person name="Millard A."/>
        </authorList>
    </citation>
    <scope>NUCLEOTIDE SEQUENCE [LARGE SCALE GENOMIC DNA]</scope>
    <source>
        <strain evidence="2">Isolate 22</strain>
    </source>
</reference>
<evidence type="ECO:0000313" key="2">
    <source>
        <dbReference type="EMBL" id="SAM50963.1"/>
    </source>
</evidence>
<name>A0ABD7LQP0_ENTFC</name>
<proteinExistence type="predicted"/>
<dbReference type="SMART" id="SM01040">
    <property type="entry name" value="Bro-N"/>
    <property type="match status" value="1"/>
</dbReference>
<dbReference type="PROSITE" id="PS51750">
    <property type="entry name" value="BRO_N"/>
    <property type="match status" value="1"/>
</dbReference>
<dbReference type="RefSeq" id="WP_010722961.1">
    <property type="nucleotide sequence ID" value="NZ_CAMRPY010000062.1"/>
</dbReference>
<organism evidence="2 3">
    <name type="scientific">Enterococcus faecium</name>
    <name type="common">Streptococcus faecium</name>
    <dbReference type="NCBI Taxonomy" id="1352"/>
    <lineage>
        <taxon>Bacteria</taxon>
        <taxon>Bacillati</taxon>
        <taxon>Bacillota</taxon>
        <taxon>Bacilli</taxon>
        <taxon>Lactobacillales</taxon>
        <taxon>Enterococcaceae</taxon>
        <taxon>Enterococcus</taxon>
    </lineage>
</organism>
<dbReference type="Pfam" id="PF02498">
    <property type="entry name" value="Bro-N"/>
    <property type="match status" value="1"/>
</dbReference>
<gene>
    <name evidence="2" type="ORF">DTPHA_602322</name>
</gene>
<feature type="domain" description="Bro-N" evidence="1">
    <location>
        <begin position="1"/>
        <end position="106"/>
    </location>
</feature>
<accession>A0ABD7LQP0</accession>
<dbReference type="PANTHER" id="PTHR36180">
    <property type="entry name" value="DNA-BINDING PROTEIN-RELATED-RELATED"/>
    <property type="match status" value="1"/>
</dbReference>
<evidence type="ECO:0000313" key="3">
    <source>
        <dbReference type="Proteomes" id="UP000183509"/>
    </source>
</evidence>
<dbReference type="InterPro" id="IPR005039">
    <property type="entry name" value="Ant_C"/>
</dbReference>